<evidence type="ECO:0000256" key="4">
    <source>
        <dbReference type="ARBA" id="ARBA00022692"/>
    </source>
</evidence>
<evidence type="ECO:0000313" key="10">
    <source>
        <dbReference type="EnsemblMetazoa" id="XP_022655688"/>
    </source>
</evidence>
<dbReference type="InterPro" id="IPR001623">
    <property type="entry name" value="DnaJ_domain"/>
</dbReference>
<feature type="transmembrane region" description="Helical" evidence="8">
    <location>
        <begin position="154"/>
        <end position="174"/>
    </location>
</feature>
<dbReference type="GO" id="GO:0016020">
    <property type="term" value="C:membrane"/>
    <property type="evidence" value="ECO:0007669"/>
    <property type="project" value="UniProtKB-SubCell"/>
</dbReference>
<sequence length="363" mass="41416">MKSYWLSLLLLLIGGWFGLHHFYLGRNRHGIFSLFTFGGTVLGLIHDMFRLRFYVNWANFDSDFKQKYEEFTLKGSKRPSLGFGRSIAMVIAAQMFGNLVQLAIPADLLHSRVVTIISMILVPSAIAAAVWYIGSIGETQGPFVPILKAALYTSPIYIFISGQFITTVLCVYYFQSLWSYRARPDHPGSFFYRIIYIATFLLIFLVLCSSVIMFNCTIQGESTQGEVKCRDALRHFFNSPLWKNIVESLRAIRDSLREGGFTQFSETLIVLMDPTGEQHALQVLGLPQSASDDDIRQAYRELSRKFHPDKNSNKNKEELEKTELRFMEVQNAFETLRLRKASPRNIGSELKEDKSVATVKDVV</sequence>
<dbReference type="GeneID" id="111248141"/>
<evidence type="ECO:0000256" key="7">
    <source>
        <dbReference type="SAM" id="MobiDB-lite"/>
    </source>
</evidence>
<evidence type="ECO:0000256" key="1">
    <source>
        <dbReference type="ARBA" id="ARBA00002080"/>
    </source>
</evidence>
<dbReference type="Gene3D" id="1.10.287.110">
    <property type="entry name" value="DnaJ domain"/>
    <property type="match status" value="1"/>
</dbReference>
<dbReference type="SMART" id="SM00271">
    <property type="entry name" value="DnaJ"/>
    <property type="match status" value="1"/>
</dbReference>
<accession>A0A7M7K0R5</accession>
<feature type="transmembrane region" description="Helical" evidence="8">
    <location>
        <begin position="31"/>
        <end position="49"/>
    </location>
</feature>
<keyword evidence="11" id="KW-1185">Reference proteome</keyword>
<evidence type="ECO:0000256" key="2">
    <source>
        <dbReference type="ARBA" id="ARBA00004141"/>
    </source>
</evidence>
<dbReference type="OMA" id="ANGWHKI"/>
<dbReference type="PRINTS" id="PR00625">
    <property type="entry name" value="JDOMAIN"/>
</dbReference>
<dbReference type="EnsemblMetazoa" id="XM_022799953">
    <property type="protein sequence ID" value="XP_022655688"/>
    <property type="gene ID" value="LOC111248141"/>
</dbReference>
<dbReference type="SUPFAM" id="SSF46565">
    <property type="entry name" value="Chaperone J-domain"/>
    <property type="match status" value="1"/>
</dbReference>
<dbReference type="OrthoDB" id="10262359at2759"/>
<dbReference type="PANTHER" id="PTHR44733:SF1">
    <property type="entry name" value="DNAJ HOMOLOG SUBFAMILY C MEMBER 22"/>
    <property type="match status" value="1"/>
</dbReference>
<keyword evidence="4 8" id="KW-0812">Transmembrane</keyword>
<reference evidence="10" key="1">
    <citation type="submission" date="2021-01" db="UniProtKB">
        <authorList>
            <consortium name="EnsemblMetazoa"/>
        </authorList>
    </citation>
    <scope>IDENTIFICATION</scope>
</reference>
<feature type="transmembrane region" description="Helical" evidence="8">
    <location>
        <begin position="113"/>
        <end position="134"/>
    </location>
</feature>
<evidence type="ECO:0000256" key="8">
    <source>
        <dbReference type="SAM" id="Phobius"/>
    </source>
</evidence>
<organism evidence="10 11">
    <name type="scientific">Varroa destructor</name>
    <name type="common">Honeybee mite</name>
    <dbReference type="NCBI Taxonomy" id="109461"/>
    <lineage>
        <taxon>Eukaryota</taxon>
        <taxon>Metazoa</taxon>
        <taxon>Ecdysozoa</taxon>
        <taxon>Arthropoda</taxon>
        <taxon>Chelicerata</taxon>
        <taxon>Arachnida</taxon>
        <taxon>Acari</taxon>
        <taxon>Parasitiformes</taxon>
        <taxon>Mesostigmata</taxon>
        <taxon>Gamasina</taxon>
        <taxon>Dermanyssoidea</taxon>
        <taxon>Varroidae</taxon>
        <taxon>Varroa</taxon>
    </lineage>
</organism>
<keyword evidence="5 8" id="KW-1133">Transmembrane helix</keyword>
<protein>
    <recommendedName>
        <fullName evidence="3">DnaJ homolog subfamily C member 22</fullName>
    </recommendedName>
</protein>
<dbReference type="InterPro" id="IPR007829">
    <property type="entry name" value="TM2"/>
</dbReference>
<evidence type="ECO:0000256" key="5">
    <source>
        <dbReference type="ARBA" id="ARBA00022989"/>
    </source>
</evidence>
<dbReference type="PROSITE" id="PS50076">
    <property type="entry name" value="DNAJ_2"/>
    <property type="match status" value="1"/>
</dbReference>
<dbReference type="PANTHER" id="PTHR44733">
    <property type="entry name" value="DNAJ HOMOLOG SUBFAMILY C MEMBER 22"/>
    <property type="match status" value="1"/>
</dbReference>
<evidence type="ECO:0000259" key="9">
    <source>
        <dbReference type="PROSITE" id="PS50076"/>
    </source>
</evidence>
<feature type="transmembrane region" description="Helical" evidence="8">
    <location>
        <begin position="86"/>
        <end position="106"/>
    </location>
</feature>
<name>A0A7M7K0R5_VARDE</name>
<evidence type="ECO:0000313" key="11">
    <source>
        <dbReference type="Proteomes" id="UP000594260"/>
    </source>
</evidence>
<feature type="region of interest" description="Disordered" evidence="7">
    <location>
        <begin position="344"/>
        <end position="363"/>
    </location>
</feature>
<dbReference type="InParanoid" id="A0A7M7K0R5"/>
<evidence type="ECO:0000256" key="3">
    <source>
        <dbReference type="ARBA" id="ARBA00020945"/>
    </source>
</evidence>
<dbReference type="Pfam" id="PF05154">
    <property type="entry name" value="TM2"/>
    <property type="match status" value="1"/>
</dbReference>
<proteinExistence type="predicted"/>
<comment type="subcellular location">
    <subcellularLocation>
        <location evidence="2">Membrane</location>
        <topology evidence="2">Multi-pass membrane protein</topology>
    </subcellularLocation>
</comment>
<dbReference type="AlphaFoldDB" id="A0A7M7K0R5"/>
<feature type="transmembrane region" description="Helical" evidence="8">
    <location>
        <begin position="6"/>
        <end position="24"/>
    </location>
</feature>
<evidence type="ECO:0000256" key="6">
    <source>
        <dbReference type="ARBA" id="ARBA00023136"/>
    </source>
</evidence>
<dbReference type="RefSeq" id="XP_022655688.1">
    <property type="nucleotide sequence ID" value="XM_022799953.1"/>
</dbReference>
<dbReference type="CDD" id="cd06257">
    <property type="entry name" value="DnaJ"/>
    <property type="match status" value="1"/>
</dbReference>
<dbReference type="Proteomes" id="UP000594260">
    <property type="component" value="Unplaced"/>
</dbReference>
<feature type="domain" description="J" evidence="9">
    <location>
        <begin position="279"/>
        <end position="351"/>
    </location>
</feature>
<keyword evidence="6 8" id="KW-0472">Membrane</keyword>
<dbReference type="KEGG" id="vde:111248141"/>
<dbReference type="Pfam" id="PF00226">
    <property type="entry name" value="DnaJ"/>
    <property type="match status" value="1"/>
</dbReference>
<feature type="transmembrane region" description="Helical" evidence="8">
    <location>
        <begin position="194"/>
        <end position="214"/>
    </location>
</feature>
<dbReference type="InterPro" id="IPR036869">
    <property type="entry name" value="J_dom_sf"/>
</dbReference>
<comment type="function">
    <text evidence="1">May function as a co-chaperone.</text>
</comment>